<keyword evidence="1" id="KW-1133">Transmembrane helix</keyword>
<feature type="transmembrane region" description="Helical" evidence="1">
    <location>
        <begin position="107"/>
        <end position="130"/>
    </location>
</feature>
<evidence type="ECO:0000256" key="1">
    <source>
        <dbReference type="SAM" id="Phobius"/>
    </source>
</evidence>
<proteinExistence type="predicted"/>
<keyword evidence="3" id="KW-1185">Reference proteome</keyword>
<name>A0A6H5FXN9_9HEMI</name>
<feature type="non-terminal residue" evidence="2">
    <location>
        <position position="145"/>
    </location>
</feature>
<dbReference type="Proteomes" id="UP000479000">
    <property type="component" value="Unassembled WGS sequence"/>
</dbReference>
<protein>
    <submittedName>
        <fullName evidence="2">Uncharacterized protein</fullName>
    </submittedName>
</protein>
<evidence type="ECO:0000313" key="3">
    <source>
        <dbReference type="Proteomes" id="UP000479000"/>
    </source>
</evidence>
<keyword evidence="1" id="KW-0472">Membrane</keyword>
<gene>
    <name evidence="2" type="ORF">NTEN_LOCUS888</name>
</gene>
<accession>A0A6H5FXN9</accession>
<keyword evidence="1" id="KW-0812">Transmembrane</keyword>
<organism evidence="2 3">
    <name type="scientific">Nesidiocoris tenuis</name>
    <dbReference type="NCBI Taxonomy" id="355587"/>
    <lineage>
        <taxon>Eukaryota</taxon>
        <taxon>Metazoa</taxon>
        <taxon>Ecdysozoa</taxon>
        <taxon>Arthropoda</taxon>
        <taxon>Hexapoda</taxon>
        <taxon>Insecta</taxon>
        <taxon>Pterygota</taxon>
        <taxon>Neoptera</taxon>
        <taxon>Paraneoptera</taxon>
        <taxon>Hemiptera</taxon>
        <taxon>Heteroptera</taxon>
        <taxon>Panheteroptera</taxon>
        <taxon>Cimicomorpha</taxon>
        <taxon>Miridae</taxon>
        <taxon>Dicyphina</taxon>
        <taxon>Nesidiocoris</taxon>
    </lineage>
</organism>
<reference evidence="2 3" key="1">
    <citation type="submission" date="2020-02" db="EMBL/GenBank/DDBJ databases">
        <authorList>
            <person name="Ferguson B K."/>
        </authorList>
    </citation>
    <scope>NUCLEOTIDE SEQUENCE [LARGE SCALE GENOMIC DNA]</scope>
</reference>
<dbReference type="AlphaFoldDB" id="A0A6H5FXN9"/>
<sequence length="145" mass="16338">MRRKTCMSTIFGGGGTLKMVLMKPPFMKFEFGKKLWNSGMEEDYLLQVKKSLFRESSSLNIFQKAAILFKFFWPCVFEGISIVIRPTSLSEGVAHFLGFDTYTGGQCVVLCSSSASFAVGIPVIIVHYYYCSSSRLDTFPPLRQL</sequence>
<evidence type="ECO:0000313" key="2">
    <source>
        <dbReference type="EMBL" id="CAA9994068.1"/>
    </source>
</evidence>
<dbReference type="EMBL" id="CADCXU010001649">
    <property type="protein sequence ID" value="CAA9994068.1"/>
    <property type="molecule type" value="Genomic_DNA"/>
</dbReference>